<dbReference type="PANTHER" id="PTHR34856:SF2">
    <property type="entry name" value="PROTEIN NRFD"/>
    <property type="match status" value="1"/>
</dbReference>
<evidence type="ECO:0000256" key="7">
    <source>
        <dbReference type="SAM" id="Phobius"/>
    </source>
</evidence>
<evidence type="ECO:0000313" key="9">
    <source>
        <dbReference type="Proteomes" id="UP000614410"/>
    </source>
</evidence>
<dbReference type="EMBL" id="JAEKNN010000050">
    <property type="protein sequence ID" value="MBJ7609657.1"/>
    <property type="molecule type" value="Genomic_DNA"/>
</dbReference>
<feature type="transmembrane region" description="Helical" evidence="7">
    <location>
        <begin position="135"/>
        <end position="155"/>
    </location>
</feature>
<accession>A0A934KL12</accession>
<name>A0A934KL12_9BACT</name>
<dbReference type="AlphaFoldDB" id="A0A934KL12"/>
<comment type="similarity">
    <text evidence="2">Belongs to the NrfD family.</text>
</comment>
<sequence length="314" mass="31989">MVPRATFTSYYGRPVVKPSPWEADIPAYFFLGGLAGASSMLAAGAGVTGRPSLRRTARLGALAAISASYVALIHDLGRPERFMNMLRVAKPTSPMSVGTWILTAYSPLAGAAAAAEMTTLLPQRLLGVGRPLRAVSGPAGVGAAVLGAGVASYTAVLLSDTATPSWHEARRELPFVFAASAAAAAGGLGMIGAPADQAGPARRLAAGGALVELLMERRMEASMGITAEPLHAGRAGRLLRASKALTGAGAIGAVVLGGRSRVVAVMCGAALLAGSAATRFGIFEAGQESARDPRYTVVPQRQRLEGGGARVGRF</sequence>
<dbReference type="Gene3D" id="1.20.1630.10">
    <property type="entry name" value="Formate dehydrogenase/DMSO reductase domain"/>
    <property type="match status" value="1"/>
</dbReference>
<dbReference type="GO" id="GO:0005886">
    <property type="term" value="C:plasma membrane"/>
    <property type="evidence" value="ECO:0007669"/>
    <property type="project" value="UniProtKB-SubCell"/>
</dbReference>
<evidence type="ECO:0000256" key="2">
    <source>
        <dbReference type="ARBA" id="ARBA00008929"/>
    </source>
</evidence>
<comment type="caution">
    <text evidence="8">The sequence shown here is derived from an EMBL/GenBank/DDBJ whole genome shotgun (WGS) entry which is preliminary data.</text>
</comment>
<protein>
    <submittedName>
        <fullName evidence="8">Polysulfide reductase NrfD</fullName>
    </submittedName>
</protein>
<feature type="transmembrane region" description="Helical" evidence="7">
    <location>
        <begin position="175"/>
        <end position="193"/>
    </location>
</feature>
<evidence type="ECO:0000313" key="8">
    <source>
        <dbReference type="EMBL" id="MBJ7609657.1"/>
    </source>
</evidence>
<keyword evidence="5 7" id="KW-1133">Transmembrane helix</keyword>
<comment type="subcellular location">
    <subcellularLocation>
        <location evidence="1">Cell membrane</location>
        <topology evidence="1">Multi-pass membrane protein</topology>
    </subcellularLocation>
</comment>
<keyword evidence="3" id="KW-1003">Cell membrane</keyword>
<dbReference type="InterPro" id="IPR005614">
    <property type="entry name" value="NrfD-like"/>
</dbReference>
<evidence type="ECO:0000256" key="3">
    <source>
        <dbReference type="ARBA" id="ARBA00022475"/>
    </source>
</evidence>
<evidence type="ECO:0000256" key="4">
    <source>
        <dbReference type="ARBA" id="ARBA00022692"/>
    </source>
</evidence>
<evidence type="ECO:0000256" key="1">
    <source>
        <dbReference type="ARBA" id="ARBA00004651"/>
    </source>
</evidence>
<organism evidence="8 9">
    <name type="scientific">Candidatus Amunia macphersoniae</name>
    <dbReference type="NCBI Taxonomy" id="3127014"/>
    <lineage>
        <taxon>Bacteria</taxon>
        <taxon>Bacillati</taxon>
        <taxon>Candidatus Dormiibacterota</taxon>
        <taxon>Candidatus Dormibacteria</taxon>
        <taxon>Candidatus Aeolococcales</taxon>
        <taxon>Candidatus Aeolococcaceae</taxon>
        <taxon>Candidatus Amunia</taxon>
    </lineage>
</organism>
<keyword evidence="4 7" id="KW-0812">Transmembrane</keyword>
<dbReference type="InterPro" id="IPR052049">
    <property type="entry name" value="Electron_transfer_protein"/>
</dbReference>
<keyword evidence="6 7" id="KW-0472">Membrane</keyword>
<dbReference type="PANTHER" id="PTHR34856">
    <property type="entry name" value="PROTEIN NRFD"/>
    <property type="match status" value="1"/>
</dbReference>
<gene>
    <name evidence="8" type="primary">nrfD</name>
    <name evidence="8" type="ORF">JF887_09575</name>
</gene>
<reference evidence="8 9" key="1">
    <citation type="submission" date="2020-10" db="EMBL/GenBank/DDBJ databases">
        <title>Ca. Dormibacterota MAGs.</title>
        <authorList>
            <person name="Montgomery K."/>
        </authorList>
    </citation>
    <scope>NUCLEOTIDE SEQUENCE [LARGE SCALE GENOMIC DNA]</scope>
    <source>
        <strain evidence="8">Mitchell_Peninsula_5</strain>
    </source>
</reference>
<feature type="transmembrane region" description="Helical" evidence="7">
    <location>
        <begin position="27"/>
        <end position="47"/>
    </location>
</feature>
<feature type="transmembrane region" description="Helical" evidence="7">
    <location>
        <begin position="97"/>
        <end position="115"/>
    </location>
</feature>
<evidence type="ECO:0000256" key="6">
    <source>
        <dbReference type="ARBA" id="ARBA00023136"/>
    </source>
</evidence>
<proteinExistence type="inferred from homology"/>
<feature type="transmembrane region" description="Helical" evidence="7">
    <location>
        <begin position="59"/>
        <end position="77"/>
    </location>
</feature>
<evidence type="ECO:0000256" key="5">
    <source>
        <dbReference type="ARBA" id="ARBA00022989"/>
    </source>
</evidence>
<dbReference type="Pfam" id="PF03916">
    <property type="entry name" value="NrfD"/>
    <property type="match status" value="1"/>
</dbReference>
<dbReference type="Proteomes" id="UP000614410">
    <property type="component" value="Unassembled WGS sequence"/>
</dbReference>